<feature type="transmembrane region" description="Helical" evidence="1">
    <location>
        <begin position="2704"/>
        <end position="2728"/>
    </location>
</feature>
<sequence>MFYFQGKILLLFHIFNFAFGSGCQQELLEQNDYEIQHTSSIYQTIGIWFQWNPTFQQMKGLQGYNPNYLLYIEKNEIDATTSASRIFQELEYNYFLIQHYAFQSYASAPQNAQHQQIERVFSFRLDPFLMEGNWGFHCFSYDSTSKEYKVYLWFAKKGSMTEDFIFESKGYNLDRDPGTQYTYIVGDIQTPPFGQVYRKMDDEVIPLKFRGLRSKLYFSDTYLGTLAEFLALDQLSCQKYNYCNAMGITRAFVPLIDGITSNFPQVSIQNYREERFSFSGWVKLNKMYGASQDITIVRVAIYEFYSNDYIMGDRLFMMSYHYDPEYLQNSSIQIDTYSYDYPYISFYTTTLFDTYKKQGLSMFELMTKWHYFMFEAGVQSYVSNVNVRIRDGAISDPNYYDIKYNYQRRNQFKQSQVVVNLGGDKFSPSPMNGFLANVAMEYCYSSDQVFEFRCHSICQTCFGPDKTHCLSCKDTTTKVLKNNQCLCIRNYYEDENNACQSIYYRIQNIAHNSYLGSLQLVQTNRNNACQEDQFLIPGDSSTICQKCPSSKSDFQIMCSDCLLNQKTWYQNPICSQDYIQHQEGDVFDGSSAYQLIKRDKIDQDYYLIGKDGSLSLCEGCFGVVTDDTQSHILQYQLDKLTKIYCKPCHQIINNSCVNLNLNCLECDDDFKCLTCQSDFQLLNSDCIKCPSHECSTCIINQGRVKCASCPKATYLNNGACVKCGQNCQICDIDRCQRCVDINQYYLSLDGLNCYPNPIPNCLIAFERVNGQRTSSLQFNYPLLQRDQTTVVECALCKSNYINKLTSCSYYDQMDETEQSLDINNDGNILQLDIQIAKATQCQNIEAKNMKIDCQSPCFQCVKQNKYLLDGWKQQLMPFYQSYFSSSKFDNAPDPLNTNLVYSKDNLHIHCTSCREGYELYITECIPICSSNCECKIVNNQNMCYKCKSNQRGQPLSLFDGQCIECPYNCAHCKIRTKTEIKLINQYFDPEYSDLQIYGHQCLLPYADTTLYYDIDIGVYVECSSSLCENSLKLPINYYCDLTSYNTAKSSYSGTLDEFLKYNVLLTDYESFKPFYETQFFYLIMNQRTLKTISFEVTLISSNAYCELPKNFTLATNLRRNIFTLINLPIVLKSNVNQLQLFTKTLQIIGYSDVTIKNLQITNFPLADVSIFISDTFGFVVTMKDMLFSCQNVKLQVTINNPKQIKCDSLTFKDMIVPNTYGIFMYQGLDNDKIVQVEFINVKVINTILTNSSLFVLSLFETFQNQNVKFNTFLVQDSQFTDSTILQTNYQTSIRKAVVEFTQLKTITSTFISSVFLHFEGFLNVKLIDCQLDQSAFKDGSIWLLLPLFQLQNIKITDNTLETSNDRFITNKGTVAYSDSDNDQNFNQIQNLLFENNQFASGKAFIEIYQNVFIGLSIEITDLNIHSNQLFGSSSKYKNRNVVSENSTIYLDVYKIALKNVDIIRKQSFPELAILNSIDVQVLNLNARHSELKTSFLHNSYSCAQKSIFVQGYTALMYIYNAQNIKFEKIYLNNLRSANLPFIFIKSSDKMKVRQNESVLIQNSYFSQNLLLLTAISEQQAIIQISSEQYQNVIIRNVTFFHNYQHSYVQDLSFISSSTILFSSPYSTIKIEQVTFERNMITSGQNSNLVLKCSTIKVINCSFLQSNLPPLDTIQQNIYWGIKQDQVLYFENYTQSFPIYSQGGSAYLSANSLEIENVLVLESRSQKGGAFYIAPVQYGVINIQNITFLDCRASLEKVSSAQGGTMYIDASLAQLDITIKDVEITRSYSRREGGVFFINPSKTKNSVRLINIMVSESYSLFYSFLRIPQTSSADVYIQNFVVRNSYQGFKDYLGLLFYLSEIELSTFQSSYFISLMGNLTIDISTISNQFSGLFEIQSGQAIFKQMSISNCFMYSQPMMIFTSVNLLTFQDIRMYNISNHQYDEDPVDQFEITYQALQMGCTQETSKPSYLYDALNSSIINYYGQQNIKSISASFAYPTSLIQIDSIEKDFKITYKDSQFSMLTCSNCQKALILHTFNTYYNMGVNIVQIDNIKFHQNICGYSCIVFLQENSNRLLSLTSSSKENLIYTVSVRSSEFLRNTGQNGGVFYVDDINFLIDSCVLNYNQASQSGGVVYFISKSAAFNIYDSDLTSNSAQIGGAFYLNNYTLNSPDRLNLHLINNRAIDYGKNYAEYPSQLTVSLDGEQTQLDKKVIFSNSSTIIDLITIQPYSFNNQTKDFIVLPSGQAIRNYKYYNETTQQFVSYNLTFRILALNKQNNKIQNLQGTKCTINSFLVSKASSNQEIPNVLSDANATFTNLKEVAFDTDNQDYNLDDMIIYFDPTKNSEQVLQLEFFCDSVRIPQFDPEPPYLLNTLIQDYRLRVNVQSLDCQLGEQKRLDDGTCVVCDSTLDQYSVQPGQQCQTRDSISTEAVTSASVKLRPGYWRPYTYSVRIEYCLNMEINCEGGWIPGNPSCFTGHIGALCEQCDVYNIEGNGSWSISGQYKCGSCDSIGDNTIKVALVSAWTIISIMLSVKSTMEMVENMVMGKKLQKFYIENPKTGYGGILIKVLTNYLQIIGVVATFQLSLPSALSEAFKTVGSPVESMSYSLDCFLINMSKIDILYFRMIWALIMPLIYIFTFCILYIIAIIVRIVIPNRSAITTTLIYLFTFLQPTLLGGFISLLSFRQISGIYWIQGNVSYRYDTSTHLGWLITFVLPSALMLGLIIPTYLFLSLYKIRNKLDDENNRKNWGYLYNEYQPKAYFWEIVKVYQKSFIITFLTFYEDLIIIKAALVFIIVFIYSGLTKRFRPYKLPFLNQVDDVSTLVCGTSIVLGMTLYSANLSNNQEIIWPFYILLILINASFIFVILWEILWANLENQQAALDKLRDKLNAKFPNLVNKNWLTKRLFTNRGEQLKRNKRRWKMIRNYLFDIIRKQGLVQTEDNDSKLDRKSLPGIPKYYNKIYPENFIDQFGSDIEMSV</sequence>
<dbReference type="STRING" id="5888.A0E9R7"/>
<dbReference type="EMBL" id="CT868666">
    <property type="protein sequence ID" value="CAK92034.1"/>
    <property type="molecule type" value="Genomic_DNA"/>
</dbReference>
<dbReference type="CDD" id="cd00064">
    <property type="entry name" value="FU"/>
    <property type="match status" value="1"/>
</dbReference>
<keyword evidence="1" id="KW-0812">Transmembrane</keyword>
<name>A0E9R7_PARTE</name>
<dbReference type="Proteomes" id="UP000000600">
    <property type="component" value="Unassembled WGS sequence"/>
</dbReference>
<dbReference type="InParanoid" id="A0E9R7"/>
<evidence type="ECO:0000313" key="4">
    <source>
        <dbReference type="Proteomes" id="UP000000600"/>
    </source>
</evidence>
<evidence type="ECO:0000256" key="1">
    <source>
        <dbReference type="SAM" id="Phobius"/>
    </source>
</evidence>
<dbReference type="PANTHER" id="PTHR11319:SF35">
    <property type="entry name" value="OUTER MEMBRANE PROTEIN PMPC-RELATED"/>
    <property type="match status" value="1"/>
</dbReference>
<feature type="chain" id="PRO_5002624285" description="TNFR-Cys domain-containing protein" evidence="2">
    <location>
        <begin position="21"/>
        <end position="2975"/>
    </location>
</feature>
<dbReference type="InterPro" id="IPR006212">
    <property type="entry name" value="Furin_repeat"/>
</dbReference>
<keyword evidence="1" id="KW-0472">Membrane</keyword>
<evidence type="ECO:0000313" key="3">
    <source>
        <dbReference type="EMBL" id="CAK92034.1"/>
    </source>
</evidence>
<dbReference type="SUPFAM" id="SSF57184">
    <property type="entry name" value="Growth factor receptor domain"/>
    <property type="match status" value="1"/>
</dbReference>
<dbReference type="KEGG" id="ptm:GSPATT00024765001"/>
<keyword evidence="4" id="KW-1185">Reference proteome</keyword>
<feature type="transmembrane region" description="Helical" evidence="1">
    <location>
        <begin position="2622"/>
        <end position="2649"/>
    </location>
</feature>
<dbReference type="eggNOG" id="KOG3525">
    <property type="taxonomic scope" value="Eukaryota"/>
</dbReference>
<accession>A0E9R7</accession>
<feature type="transmembrane region" description="Helical" evidence="1">
    <location>
        <begin position="2847"/>
        <end position="2868"/>
    </location>
</feature>
<feature type="transmembrane region" description="Helical" evidence="1">
    <location>
        <begin position="2817"/>
        <end position="2835"/>
    </location>
</feature>
<evidence type="ECO:0000256" key="2">
    <source>
        <dbReference type="SAM" id="SignalP"/>
    </source>
</evidence>
<feature type="transmembrane region" description="Helical" evidence="1">
    <location>
        <begin position="2661"/>
        <end position="2684"/>
    </location>
</feature>
<dbReference type="PANTHER" id="PTHR11319">
    <property type="entry name" value="G PROTEIN-COUPLED RECEPTOR-RELATED"/>
    <property type="match status" value="1"/>
</dbReference>
<dbReference type="OrthoDB" id="296301at2759"/>
<dbReference type="InterPro" id="IPR009030">
    <property type="entry name" value="Growth_fac_rcpt_cys_sf"/>
</dbReference>
<dbReference type="InterPro" id="IPR011050">
    <property type="entry name" value="Pectin_lyase_fold/virulence"/>
</dbReference>
<reference evidence="3 4" key="1">
    <citation type="journal article" date="2006" name="Nature">
        <title>Global trends of whole-genome duplications revealed by the ciliate Paramecium tetraurelia.</title>
        <authorList>
            <consortium name="Genoscope"/>
            <person name="Aury J.-M."/>
            <person name="Jaillon O."/>
            <person name="Duret L."/>
            <person name="Noel B."/>
            <person name="Jubin C."/>
            <person name="Porcel B.M."/>
            <person name="Segurens B."/>
            <person name="Daubin V."/>
            <person name="Anthouard V."/>
            <person name="Aiach N."/>
            <person name="Arnaiz O."/>
            <person name="Billaut A."/>
            <person name="Beisson J."/>
            <person name="Blanc I."/>
            <person name="Bouhouche K."/>
            <person name="Camara F."/>
            <person name="Duharcourt S."/>
            <person name="Guigo R."/>
            <person name="Gogendeau D."/>
            <person name="Katinka M."/>
            <person name="Keller A.-M."/>
            <person name="Kissmehl R."/>
            <person name="Klotz C."/>
            <person name="Koll F."/>
            <person name="Le Moue A."/>
            <person name="Lepere C."/>
            <person name="Malinsky S."/>
            <person name="Nowacki M."/>
            <person name="Nowak J.K."/>
            <person name="Plattner H."/>
            <person name="Poulain J."/>
            <person name="Ruiz F."/>
            <person name="Serrano V."/>
            <person name="Zagulski M."/>
            <person name="Dessen P."/>
            <person name="Betermier M."/>
            <person name="Weissenbach J."/>
            <person name="Scarpelli C."/>
            <person name="Schachter V."/>
            <person name="Sperling L."/>
            <person name="Meyer E."/>
            <person name="Cohen J."/>
            <person name="Wincker P."/>
        </authorList>
    </citation>
    <scope>NUCLEOTIDE SEQUENCE [LARGE SCALE GENOMIC DNA]</scope>
    <source>
        <strain evidence="3 4">Stock d4-2</strain>
    </source>
</reference>
<dbReference type="RefSeq" id="XP_001459431.1">
    <property type="nucleotide sequence ID" value="XM_001459394.1"/>
</dbReference>
<feature type="signal peptide" evidence="2">
    <location>
        <begin position="1"/>
        <end position="20"/>
    </location>
</feature>
<dbReference type="OMA" id="NMEINCE"/>
<proteinExistence type="predicted"/>
<keyword evidence="2" id="KW-0732">Signal</keyword>
<gene>
    <name evidence="3" type="ORF">GSPATT00024765001</name>
</gene>
<organism evidence="3 4">
    <name type="scientific">Paramecium tetraurelia</name>
    <dbReference type="NCBI Taxonomy" id="5888"/>
    <lineage>
        <taxon>Eukaryota</taxon>
        <taxon>Sar</taxon>
        <taxon>Alveolata</taxon>
        <taxon>Ciliophora</taxon>
        <taxon>Intramacronucleata</taxon>
        <taxon>Oligohymenophorea</taxon>
        <taxon>Peniculida</taxon>
        <taxon>Parameciidae</taxon>
        <taxon>Paramecium</taxon>
    </lineage>
</organism>
<protein>
    <recommendedName>
        <fullName evidence="5">TNFR-Cys domain-containing protein</fullName>
    </recommendedName>
</protein>
<dbReference type="HOGENOM" id="CLU_000411_0_0_1"/>
<dbReference type="PROSITE" id="PS51257">
    <property type="entry name" value="PROKAR_LIPOPROTEIN"/>
    <property type="match status" value="1"/>
</dbReference>
<dbReference type="GeneID" id="5045216"/>
<keyword evidence="1" id="KW-1133">Transmembrane helix</keyword>
<evidence type="ECO:0008006" key="5">
    <source>
        <dbReference type="Google" id="ProtNLM"/>
    </source>
</evidence>
<dbReference type="SUPFAM" id="SSF51126">
    <property type="entry name" value="Pectin lyase-like"/>
    <property type="match status" value="1"/>
</dbReference>
<feature type="transmembrane region" description="Helical" evidence="1">
    <location>
        <begin position="2770"/>
        <end position="2797"/>
    </location>
</feature>